<protein>
    <submittedName>
        <fullName evidence="1">Uncharacterized protein</fullName>
    </submittedName>
</protein>
<accession>A0A3S5CV59</accession>
<reference evidence="1" key="1">
    <citation type="submission" date="2018-11" db="EMBL/GenBank/DDBJ databases">
        <authorList>
            <consortium name="Pathogen Informatics"/>
        </authorList>
    </citation>
    <scope>NUCLEOTIDE SEQUENCE</scope>
</reference>
<sequence>MLAMWVNELDYLFPGTSQQRERQAEDCFSRGLVDKLNLLQCHDCDSPYLPSPIYSSNDTSPRRGWTRKSHVQVGRGSYVSTRTTSTSLNASSTGPPIVTVRVEASFYCLYSHSPVPYTYPTGSRDRIEVEQWTESTARRHNRTTDELTRKLAKRPVELEHRGGRLIIRLDQMEKKLQLNSPQCGSFFGDWRMNRYLVPLQTCADRQDLSNLCVIIFVFAPTSRSGQVEGCVELDAECVLHPLEPLQIGSQDPKLGLICAGPPSLQAKVEASKNIIASDMSAEGIFGLYKLVGRLLSILTITQ</sequence>
<organism evidence="1 2">
    <name type="scientific">Protopolystoma xenopodis</name>
    <dbReference type="NCBI Taxonomy" id="117903"/>
    <lineage>
        <taxon>Eukaryota</taxon>
        <taxon>Metazoa</taxon>
        <taxon>Spiralia</taxon>
        <taxon>Lophotrochozoa</taxon>
        <taxon>Platyhelminthes</taxon>
        <taxon>Monogenea</taxon>
        <taxon>Polyopisthocotylea</taxon>
        <taxon>Polystomatidea</taxon>
        <taxon>Polystomatidae</taxon>
        <taxon>Protopolystoma</taxon>
    </lineage>
</organism>
<name>A0A3S5CV59_9PLAT</name>
<dbReference type="Proteomes" id="UP000784294">
    <property type="component" value="Unassembled WGS sequence"/>
</dbReference>
<comment type="caution">
    <text evidence="1">The sequence shown here is derived from an EMBL/GenBank/DDBJ whole genome shotgun (WGS) entry which is preliminary data.</text>
</comment>
<keyword evidence="2" id="KW-1185">Reference proteome</keyword>
<proteinExistence type="predicted"/>
<dbReference type="EMBL" id="CAAALY010267945">
    <property type="protein sequence ID" value="VEL41121.1"/>
    <property type="molecule type" value="Genomic_DNA"/>
</dbReference>
<evidence type="ECO:0000313" key="1">
    <source>
        <dbReference type="EMBL" id="VEL41121.1"/>
    </source>
</evidence>
<evidence type="ECO:0000313" key="2">
    <source>
        <dbReference type="Proteomes" id="UP000784294"/>
    </source>
</evidence>
<gene>
    <name evidence="1" type="ORF">PXEA_LOCUS34561</name>
</gene>
<dbReference type="AlphaFoldDB" id="A0A3S5CV59"/>